<dbReference type="OrthoDB" id="5564711at2"/>
<comment type="caution">
    <text evidence="1">The sequence shown here is derived from an EMBL/GenBank/DDBJ whole genome shotgun (WGS) entry which is preliminary data.</text>
</comment>
<dbReference type="AlphaFoldDB" id="A0A2S6H5F1"/>
<dbReference type="Proteomes" id="UP000238071">
    <property type="component" value="Unassembled WGS sequence"/>
</dbReference>
<name>A0A2S6H5F1_9GAMM</name>
<dbReference type="RefSeq" id="WP_104422717.1">
    <property type="nucleotide sequence ID" value="NZ_PTIY01000003.1"/>
</dbReference>
<organism evidence="1 2">
    <name type="scientific">Methylobacter tundripaludum</name>
    <dbReference type="NCBI Taxonomy" id="173365"/>
    <lineage>
        <taxon>Bacteria</taxon>
        <taxon>Pseudomonadati</taxon>
        <taxon>Pseudomonadota</taxon>
        <taxon>Gammaproteobacteria</taxon>
        <taxon>Methylococcales</taxon>
        <taxon>Methylococcaceae</taxon>
        <taxon>Methylobacter</taxon>
    </lineage>
</organism>
<dbReference type="EMBL" id="PTIY01000003">
    <property type="protein sequence ID" value="PPK72616.1"/>
    <property type="molecule type" value="Genomic_DNA"/>
</dbReference>
<evidence type="ECO:0000313" key="1">
    <source>
        <dbReference type="EMBL" id="PPK72616.1"/>
    </source>
</evidence>
<proteinExistence type="predicted"/>
<protein>
    <recommendedName>
        <fullName evidence="3">ABC-type phosphate/phosphonate transport system substrate-binding protein</fullName>
    </recommendedName>
</protein>
<evidence type="ECO:0000313" key="2">
    <source>
        <dbReference type="Proteomes" id="UP000238071"/>
    </source>
</evidence>
<gene>
    <name evidence="1" type="ORF">B0F88_10349</name>
</gene>
<reference evidence="1 2" key="1">
    <citation type="submission" date="2018-02" db="EMBL/GenBank/DDBJ databases">
        <title>Subsurface microbial communities from deep shales in Ohio and West Virginia, USA.</title>
        <authorList>
            <person name="Wrighton K."/>
        </authorList>
    </citation>
    <scope>NUCLEOTIDE SEQUENCE [LARGE SCALE GENOMIC DNA]</scope>
    <source>
        <strain evidence="1 2">OWC-G53F</strain>
    </source>
</reference>
<keyword evidence="2" id="KW-1185">Reference proteome</keyword>
<accession>A0A2S6H5F1</accession>
<sequence length="262" mass="29303">MKRILSVFFIFFVFITGGYWSAYSNVGSIIYFYNPETNINNFATLKTAFDTYLVNHGGYYFQPFDDRENFEAVIQEKKGDIYLLSSWHLKALQQKKVPLEIALVGTSKGNTMQRKVLSTKKDIANVSMLKNTVVAGAGSEEYIHSVLKQILGKGQEALLKDIKILIVPKDIDALMAVGFGMATAAISAESSLDKLAMFNPNQFRELHSLGFSEKDYLLIAATLKKPEPQEVELLEVLRKMSEADAGGENLKLLGIDGWRTLQ</sequence>
<evidence type="ECO:0008006" key="3">
    <source>
        <dbReference type="Google" id="ProtNLM"/>
    </source>
</evidence>